<dbReference type="InterPro" id="IPR005829">
    <property type="entry name" value="Sugar_transporter_CS"/>
</dbReference>
<comment type="subcellular location">
    <subcellularLocation>
        <location evidence="1">Cell membrane</location>
        <topology evidence="1">Multi-pass membrane protein</topology>
    </subcellularLocation>
</comment>
<dbReference type="AlphaFoldDB" id="A0A927MPN0"/>
<keyword evidence="6 8" id="KW-0472">Membrane</keyword>
<feature type="transmembrane region" description="Helical" evidence="8">
    <location>
        <begin position="130"/>
        <end position="149"/>
    </location>
</feature>
<dbReference type="GO" id="GO:0005886">
    <property type="term" value="C:plasma membrane"/>
    <property type="evidence" value="ECO:0007669"/>
    <property type="project" value="UniProtKB-SubCell"/>
</dbReference>
<feature type="region of interest" description="Disordered" evidence="7">
    <location>
        <begin position="1"/>
        <end position="89"/>
    </location>
</feature>
<dbReference type="SUPFAM" id="SSF103473">
    <property type="entry name" value="MFS general substrate transporter"/>
    <property type="match status" value="1"/>
</dbReference>
<sequence>MGRQPGSVLTSPTENPSAVATETTAADVAAVDPSTAEATTTSPSRNGTTPNGSAANGRSVNGTAASGTTTGTPPGPTATETRTNDDEPLPRRGLVFAIVSIALFMGSIDQTSVATALTAIQQDMGTQINWSGWTITIYSLGQIVVLPLAGRISDQYGRRRVFLGSIVLFVTASLLCGLVDNIYLLIVLRALQALGGGAFMPSATGIVADHFGRDRDRALGMFTSIFPIGGIVGPIVGSLFVNYWSWRGIFLINVPIGIVLFVLAVKLIPETGTRVPGRTDLRGITLFALMILTAMYGVTSLGNAGTGILNPAFLIAEAVAVVLAVFFVRHTRTAAAPFIPLHLLRGRGFGIMNLINLLYGTAALGFGALLPLYAEERFGMDGLEGGTLLTARAVGMICVAGLAVLMLRRTGCRIPIVVGFLIVAAGLAGLSFAPPGSESYVWLAIAAGATGVGMGFSVPASNNASLRLARDHIAAVAGLRGMFRQSGAIVAVSISTAVLARSTDAGATHTHIFLVFAIMLVLVTPLVYFVPDQKGKW</sequence>
<feature type="transmembrane region" description="Helical" evidence="8">
    <location>
        <begin position="349"/>
        <end position="374"/>
    </location>
</feature>
<feature type="transmembrane region" description="Helical" evidence="8">
    <location>
        <begin position="439"/>
        <end position="460"/>
    </location>
</feature>
<evidence type="ECO:0000256" key="6">
    <source>
        <dbReference type="ARBA" id="ARBA00023136"/>
    </source>
</evidence>
<reference evidence="10" key="1">
    <citation type="submission" date="2020-10" db="EMBL/GenBank/DDBJ databases">
        <title>Sequencing the genomes of 1000 actinobacteria strains.</title>
        <authorList>
            <person name="Klenk H.-P."/>
        </authorList>
    </citation>
    <scope>NUCLEOTIDE SEQUENCE</scope>
    <source>
        <strain evidence="10">DSM 45354</strain>
    </source>
</reference>
<evidence type="ECO:0000256" key="8">
    <source>
        <dbReference type="SAM" id="Phobius"/>
    </source>
</evidence>
<dbReference type="PROSITE" id="PS50850">
    <property type="entry name" value="MFS"/>
    <property type="match status" value="1"/>
</dbReference>
<feature type="transmembrane region" description="Helical" evidence="8">
    <location>
        <begin position="308"/>
        <end position="328"/>
    </location>
</feature>
<comment type="caution">
    <text evidence="10">The sequence shown here is derived from an EMBL/GenBank/DDBJ whole genome shotgun (WGS) entry which is preliminary data.</text>
</comment>
<dbReference type="Gene3D" id="1.20.1720.10">
    <property type="entry name" value="Multidrug resistance protein D"/>
    <property type="match status" value="1"/>
</dbReference>
<dbReference type="InterPro" id="IPR020846">
    <property type="entry name" value="MFS_dom"/>
</dbReference>
<feature type="transmembrane region" description="Helical" evidence="8">
    <location>
        <begin position="220"/>
        <end position="244"/>
    </location>
</feature>
<feature type="compositionally biased region" description="Polar residues" evidence="7">
    <location>
        <begin position="45"/>
        <end position="61"/>
    </location>
</feature>
<gene>
    <name evidence="10" type="ORF">HEB94_001399</name>
</gene>
<evidence type="ECO:0000256" key="1">
    <source>
        <dbReference type="ARBA" id="ARBA00004651"/>
    </source>
</evidence>
<feature type="transmembrane region" description="Helical" evidence="8">
    <location>
        <begin position="281"/>
        <end position="302"/>
    </location>
</feature>
<proteinExistence type="predicted"/>
<dbReference type="InterPro" id="IPR036259">
    <property type="entry name" value="MFS_trans_sf"/>
</dbReference>
<feature type="transmembrane region" description="Helical" evidence="8">
    <location>
        <begin position="250"/>
        <end position="269"/>
    </location>
</feature>
<feature type="transmembrane region" description="Helical" evidence="8">
    <location>
        <begin position="161"/>
        <end position="184"/>
    </location>
</feature>
<feature type="transmembrane region" description="Helical" evidence="8">
    <location>
        <begin position="190"/>
        <end position="208"/>
    </location>
</feature>
<feature type="transmembrane region" description="Helical" evidence="8">
    <location>
        <begin position="414"/>
        <end position="433"/>
    </location>
</feature>
<evidence type="ECO:0000313" key="11">
    <source>
        <dbReference type="Proteomes" id="UP000638648"/>
    </source>
</evidence>
<feature type="compositionally biased region" description="Polar residues" evidence="7">
    <location>
        <begin position="7"/>
        <end position="16"/>
    </location>
</feature>
<dbReference type="Gene3D" id="1.20.1250.20">
    <property type="entry name" value="MFS general substrate transporter like domains"/>
    <property type="match status" value="1"/>
</dbReference>
<evidence type="ECO:0000256" key="4">
    <source>
        <dbReference type="ARBA" id="ARBA00022692"/>
    </source>
</evidence>
<evidence type="ECO:0000256" key="5">
    <source>
        <dbReference type="ARBA" id="ARBA00022989"/>
    </source>
</evidence>
<name>A0A927MPN0_9ACTN</name>
<keyword evidence="4 8" id="KW-0812">Transmembrane</keyword>
<feature type="transmembrane region" description="Helical" evidence="8">
    <location>
        <begin position="512"/>
        <end position="530"/>
    </location>
</feature>
<feature type="transmembrane region" description="Helical" evidence="8">
    <location>
        <begin position="94"/>
        <end position="118"/>
    </location>
</feature>
<feature type="compositionally biased region" description="Low complexity" evidence="7">
    <location>
        <begin position="62"/>
        <end position="81"/>
    </location>
</feature>
<dbReference type="GO" id="GO:0022857">
    <property type="term" value="F:transmembrane transporter activity"/>
    <property type="evidence" value="ECO:0007669"/>
    <property type="project" value="InterPro"/>
</dbReference>
<dbReference type="PROSITE" id="PS00216">
    <property type="entry name" value="SUGAR_TRANSPORT_1"/>
    <property type="match status" value="1"/>
</dbReference>
<organism evidence="10 11">
    <name type="scientific">Actinopolymorpha pittospori</name>
    <dbReference type="NCBI Taxonomy" id="648752"/>
    <lineage>
        <taxon>Bacteria</taxon>
        <taxon>Bacillati</taxon>
        <taxon>Actinomycetota</taxon>
        <taxon>Actinomycetes</taxon>
        <taxon>Propionibacteriales</taxon>
        <taxon>Actinopolymorphaceae</taxon>
        <taxon>Actinopolymorpha</taxon>
    </lineage>
</organism>
<keyword evidence="5 8" id="KW-1133">Transmembrane helix</keyword>
<accession>A0A927MPN0</accession>
<protein>
    <submittedName>
        <fullName evidence="10">EmrB/QacA subfamily drug resistance transporter</fullName>
    </submittedName>
</protein>
<evidence type="ECO:0000259" key="9">
    <source>
        <dbReference type="PROSITE" id="PS50850"/>
    </source>
</evidence>
<evidence type="ECO:0000256" key="7">
    <source>
        <dbReference type="SAM" id="MobiDB-lite"/>
    </source>
</evidence>
<keyword evidence="2" id="KW-0813">Transport</keyword>
<dbReference type="Pfam" id="PF07690">
    <property type="entry name" value="MFS_1"/>
    <property type="match status" value="1"/>
</dbReference>
<dbReference type="RefSeq" id="WP_202896177.1">
    <property type="nucleotide sequence ID" value="NZ_BAABJL010000126.1"/>
</dbReference>
<feature type="compositionally biased region" description="Low complexity" evidence="7">
    <location>
        <begin position="18"/>
        <end position="44"/>
    </location>
</feature>
<feature type="transmembrane region" description="Helical" evidence="8">
    <location>
        <begin position="481"/>
        <end position="500"/>
    </location>
</feature>
<dbReference type="PANTHER" id="PTHR42718:SF46">
    <property type="entry name" value="BLR6921 PROTEIN"/>
    <property type="match status" value="1"/>
</dbReference>
<dbReference type="EMBL" id="JADBEM010000001">
    <property type="protein sequence ID" value="MBE1604551.1"/>
    <property type="molecule type" value="Genomic_DNA"/>
</dbReference>
<feature type="transmembrane region" description="Helical" evidence="8">
    <location>
        <begin position="386"/>
        <end position="407"/>
    </location>
</feature>
<keyword evidence="11" id="KW-1185">Reference proteome</keyword>
<dbReference type="InterPro" id="IPR011701">
    <property type="entry name" value="MFS"/>
</dbReference>
<keyword evidence="3" id="KW-1003">Cell membrane</keyword>
<evidence type="ECO:0000313" key="10">
    <source>
        <dbReference type="EMBL" id="MBE1604551.1"/>
    </source>
</evidence>
<evidence type="ECO:0000256" key="3">
    <source>
        <dbReference type="ARBA" id="ARBA00022475"/>
    </source>
</evidence>
<dbReference type="PANTHER" id="PTHR42718">
    <property type="entry name" value="MAJOR FACILITATOR SUPERFAMILY MULTIDRUG TRANSPORTER MFSC"/>
    <property type="match status" value="1"/>
</dbReference>
<evidence type="ECO:0000256" key="2">
    <source>
        <dbReference type="ARBA" id="ARBA00022448"/>
    </source>
</evidence>
<feature type="domain" description="Major facilitator superfamily (MFS) profile" evidence="9">
    <location>
        <begin position="95"/>
        <end position="535"/>
    </location>
</feature>
<dbReference type="Proteomes" id="UP000638648">
    <property type="component" value="Unassembled WGS sequence"/>
</dbReference>
<dbReference type="CDD" id="cd17321">
    <property type="entry name" value="MFS_MMR_MDR_like"/>
    <property type="match status" value="1"/>
</dbReference>